<gene>
    <name evidence="6" type="ORF">HKBW3S03_00695</name>
    <name evidence="7" type="ORF">HKBW3S34_00176</name>
    <name evidence="8" type="ORF">HKBW3S44_01141</name>
</gene>
<evidence type="ECO:0000256" key="2">
    <source>
        <dbReference type="ARBA" id="ARBA00022833"/>
    </source>
</evidence>
<dbReference type="Pfam" id="PF00107">
    <property type="entry name" value="ADH_zinc_N"/>
    <property type="match status" value="1"/>
</dbReference>
<reference evidence="9 10" key="1">
    <citation type="journal article" date="2020" name="Front. Microbiol.">
        <title>Single-cell genomics of novel Actinobacteria with the Wood-Ljungdahl pathway discovered in a serpentinizing system.</title>
        <authorList>
            <person name="Merino N."/>
            <person name="Kawai M."/>
            <person name="Boyd E.S."/>
            <person name="Colman D.R."/>
            <person name="McGlynn S.E."/>
            <person name="Nealson K.H."/>
            <person name="Kurokawa K."/>
            <person name="Hongoh Y."/>
        </authorList>
    </citation>
    <scope>NUCLEOTIDE SEQUENCE [LARGE SCALE GENOMIC DNA]</scope>
    <source>
        <strain evidence="6 10">S03</strain>
        <strain evidence="7 11">S34</strain>
        <strain evidence="8 9">S44</strain>
    </source>
</reference>
<protein>
    <submittedName>
        <fullName evidence="6">L-iditol 2-dehydrogenase</fullName>
    </submittedName>
</protein>
<comment type="caution">
    <text evidence="6">The sequence shown here is derived from an EMBL/GenBank/DDBJ whole genome shotgun (WGS) entry which is preliminary data.</text>
</comment>
<evidence type="ECO:0000256" key="4">
    <source>
        <dbReference type="RuleBase" id="RU361277"/>
    </source>
</evidence>
<dbReference type="Pfam" id="PF08240">
    <property type="entry name" value="ADH_N"/>
    <property type="match status" value="1"/>
</dbReference>
<dbReference type="InterPro" id="IPR020843">
    <property type="entry name" value="ER"/>
</dbReference>
<dbReference type="PANTHER" id="PTHR43401:SF2">
    <property type="entry name" value="L-THREONINE 3-DEHYDROGENASE"/>
    <property type="match status" value="1"/>
</dbReference>
<evidence type="ECO:0000256" key="1">
    <source>
        <dbReference type="ARBA" id="ARBA00022723"/>
    </source>
</evidence>
<name>A0A6V8NIU1_9ACTN</name>
<proteinExistence type="inferred from homology"/>
<keyword evidence="11" id="KW-1185">Reference proteome</keyword>
<dbReference type="PROSITE" id="PS00059">
    <property type="entry name" value="ADH_ZINC"/>
    <property type="match status" value="1"/>
</dbReference>
<dbReference type="InterPro" id="IPR036291">
    <property type="entry name" value="NAD(P)-bd_dom_sf"/>
</dbReference>
<keyword evidence="3" id="KW-0560">Oxidoreductase</keyword>
<dbReference type="SUPFAM" id="SSF51735">
    <property type="entry name" value="NAD(P)-binding Rossmann-fold domains"/>
    <property type="match status" value="1"/>
</dbReference>
<dbReference type="Proteomes" id="UP000574717">
    <property type="component" value="Unassembled WGS sequence"/>
</dbReference>
<dbReference type="Proteomes" id="UP000588083">
    <property type="component" value="Unassembled WGS sequence"/>
</dbReference>
<dbReference type="InterPro" id="IPR013154">
    <property type="entry name" value="ADH-like_N"/>
</dbReference>
<comment type="similarity">
    <text evidence="4">Belongs to the zinc-containing alcohol dehydrogenase family.</text>
</comment>
<dbReference type="CDD" id="cd08235">
    <property type="entry name" value="iditol_2_DH_like"/>
    <property type="match status" value="1"/>
</dbReference>
<dbReference type="Gene3D" id="3.90.180.10">
    <property type="entry name" value="Medium-chain alcohol dehydrogenases, catalytic domain"/>
    <property type="match status" value="1"/>
</dbReference>
<evidence type="ECO:0000313" key="11">
    <source>
        <dbReference type="Proteomes" id="UP000588083"/>
    </source>
</evidence>
<dbReference type="EMBL" id="BLRZ01000004">
    <property type="protein sequence ID" value="GFP29257.1"/>
    <property type="molecule type" value="Genomic_DNA"/>
</dbReference>
<dbReference type="InterPro" id="IPR011032">
    <property type="entry name" value="GroES-like_sf"/>
</dbReference>
<dbReference type="EMBL" id="BLSC01000093">
    <property type="protein sequence ID" value="GFP37461.1"/>
    <property type="molecule type" value="Genomic_DNA"/>
</dbReference>
<evidence type="ECO:0000313" key="8">
    <source>
        <dbReference type="EMBL" id="GFP37461.1"/>
    </source>
</evidence>
<dbReference type="PANTHER" id="PTHR43401">
    <property type="entry name" value="L-THREONINE 3-DEHYDROGENASE"/>
    <property type="match status" value="1"/>
</dbReference>
<dbReference type="EMBL" id="BLRU01000046">
    <property type="protein sequence ID" value="GFP19190.1"/>
    <property type="molecule type" value="Genomic_DNA"/>
</dbReference>
<dbReference type="Gene3D" id="3.40.50.720">
    <property type="entry name" value="NAD(P)-binding Rossmann-like Domain"/>
    <property type="match status" value="1"/>
</dbReference>
<feature type="domain" description="Enoyl reductase (ER)" evidence="5">
    <location>
        <begin position="7"/>
        <end position="343"/>
    </location>
</feature>
<dbReference type="SMART" id="SM00829">
    <property type="entry name" value="PKS_ER"/>
    <property type="match status" value="1"/>
</dbReference>
<dbReference type="Proteomes" id="UP000561271">
    <property type="component" value="Unassembled WGS sequence"/>
</dbReference>
<accession>A0A6V8NIU1</accession>
<dbReference type="RefSeq" id="WP_176231684.1">
    <property type="nucleotide sequence ID" value="NZ_BLRU01000046.1"/>
</dbReference>
<dbReference type="GO" id="GO:0016491">
    <property type="term" value="F:oxidoreductase activity"/>
    <property type="evidence" value="ECO:0007669"/>
    <property type="project" value="UniProtKB-KW"/>
</dbReference>
<evidence type="ECO:0000313" key="7">
    <source>
        <dbReference type="EMBL" id="GFP29257.1"/>
    </source>
</evidence>
<dbReference type="GO" id="GO:0008270">
    <property type="term" value="F:zinc ion binding"/>
    <property type="evidence" value="ECO:0007669"/>
    <property type="project" value="InterPro"/>
</dbReference>
<keyword evidence="2 4" id="KW-0862">Zinc</keyword>
<evidence type="ECO:0000259" key="5">
    <source>
        <dbReference type="SMART" id="SM00829"/>
    </source>
</evidence>
<dbReference type="InterPro" id="IPR013149">
    <property type="entry name" value="ADH-like_C"/>
</dbReference>
<evidence type="ECO:0000256" key="3">
    <source>
        <dbReference type="ARBA" id="ARBA00023002"/>
    </source>
</evidence>
<dbReference type="AlphaFoldDB" id="A0A6V8NIU1"/>
<evidence type="ECO:0000313" key="6">
    <source>
        <dbReference type="EMBL" id="GFP19190.1"/>
    </source>
</evidence>
<dbReference type="SUPFAM" id="SSF50129">
    <property type="entry name" value="GroES-like"/>
    <property type="match status" value="1"/>
</dbReference>
<sequence>MKAAVLQNLGNMEFTEVEDPKCEAEGLVVKVMASAICGTDLKIYRHGHAWITLPWILGHENAGVVAEIGSGVTGWKIGDRVAVGCIMPCNDCYFCNQGWHTSCQNPRGISYHYPGGFAEYMAIPPEALKCGLVQRIPDNLSFAEAAVAEPLSCVINGQEIIDMHLGDQVVIIGMGTIGCLHALLAKSRGAVKVIGADVLESKRDLVGIFGVDVYINSSQEDLVKRVMEETDGLGATTVIVACSVGKAQEQALSLVRSRGRICFFGGLPKDRPFVNINSNIIHYKEVSAHGAFSSSPRQYQLALDLIISGKIKVKEFITHTFPLQDISEALKMAEKEESLKVVLEPWPAL</sequence>
<evidence type="ECO:0000313" key="10">
    <source>
        <dbReference type="Proteomes" id="UP000574717"/>
    </source>
</evidence>
<evidence type="ECO:0000313" key="9">
    <source>
        <dbReference type="Proteomes" id="UP000561271"/>
    </source>
</evidence>
<comment type="cofactor">
    <cofactor evidence="4">
        <name>Zn(2+)</name>
        <dbReference type="ChEBI" id="CHEBI:29105"/>
    </cofactor>
</comment>
<dbReference type="InterPro" id="IPR050129">
    <property type="entry name" value="Zn_alcohol_dh"/>
</dbReference>
<organism evidence="6 10">
    <name type="scientific">Candidatus Hakubella thermalkaliphila</name>
    <dbReference type="NCBI Taxonomy" id="2754717"/>
    <lineage>
        <taxon>Bacteria</taxon>
        <taxon>Bacillati</taxon>
        <taxon>Actinomycetota</taxon>
        <taxon>Actinomycetota incertae sedis</taxon>
        <taxon>Candidatus Hakubellales</taxon>
        <taxon>Candidatus Hakubellaceae</taxon>
        <taxon>Candidatus Hakubella</taxon>
    </lineage>
</organism>
<dbReference type="InterPro" id="IPR002328">
    <property type="entry name" value="ADH_Zn_CS"/>
</dbReference>
<keyword evidence="1 4" id="KW-0479">Metal-binding</keyword>